<dbReference type="EMBL" id="FNBT01000002">
    <property type="protein sequence ID" value="SDF16901.1"/>
    <property type="molecule type" value="Genomic_DNA"/>
</dbReference>
<keyword evidence="2" id="KW-1185">Reference proteome</keyword>
<organism evidence="1 2">
    <name type="scientific">Blastococcus aurantiacus</name>
    <dbReference type="NCBI Taxonomy" id="1550231"/>
    <lineage>
        <taxon>Bacteria</taxon>
        <taxon>Bacillati</taxon>
        <taxon>Actinomycetota</taxon>
        <taxon>Actinomycetes</taxon>
        <taxon>Geodermatophilales</taxon>
        <taxon>Geodermatophilaceae</taxon>
        <taxon>Blastococcus</taxon>
    </lineage>
</organism>
<dbReference type="Proteomes" id="UP000199406">
    <property type="component" value="Unassembled WGS sequence"/>
</dbReference>
<evidence type="ECO:0000313" key="2">
    <source>
        <dbReference type="Proteomes" id="UP000199406"/>
    </source>
</evidence>
<sequence>MDPRQWILQPLVDAGLPSETITDLLFRLSFEAVARDGDLDGDACAVVDGQPPAVRAAWVETLSRMIAAAELTS</sequence>
<proteinExistence type="predicted"/>
<protein>
    <submittedName>
        <fullName evidence="1">Uncharacterized protein</fullName>
    </submittedName>
</protein>
<reference evidence="2" key="1">
    <citation type="submission" date="2016-10" db="EMBL/GenBank/DDBJ databases">
        <authorList>
            <person name="Varghese N."/>
            <person name="Submissions S."/>
        </authorList>
    </citation>
    <scope>NUCLEOTIDE SEQUENCE [LARGE SCALE GENOMIC DNA]</scope>
    <source>
        <strain evidence="2">DSM 44268</strain>
    </source>
</reference>
<dbReference type="OrthoDB" id="5193321at2"/>
<dbReference type="AlphaFoldDB" id="A0A1G7IW50"/>
<evidence type="ECO:0000313" key="1">
    <source>
        <dbReference type="EMBL" id="SDF16901.1"/>
    </source>
</evidence>
<accession>A0A1G7IW50</accession>
<name>A0A1G7IW50_9ACTN</name>
<gene>
    <name evidence="1" type="ORF">SAMN05660662_1160</name>
</gene>
<dbReference type="RefSeq" id="WP_091764293.1">
    <property type="nucleotide sequence ID" value="NZ_FNBT01000002.1"/>
</dbReference>